<feature type="compositionally biased region" description="Low complexity" evidence="1">
    <location>
        <begin position="209"/>
        <end position="227"/>
    </location>
</feature>
<feature type="region of interest" description="Disordered" evidence="1">
    <location>
        <begin position="14"/>
        <end position="36"/>
    </location>
</feature>
<protein>
    <submittedName>
        <fullName evidence="2">Uncharacterized protein</fullName>
    </submittedName>
</protein>
<dbReference type="AlphaFoldDB" id="A0AAV7UHN5"/>
<sequence>MQAIADNYHLFQPRSFVRSSRQAPPRQPDPGARRSHGLVIHPMGHSPTLQSSFRVRGRPPVRARYLLLGIDCAPKCPVVPWSPHVGQQVRSRAHLPQGATHGAPRPTSGPPQVIHSASPLTTSPFLEGAQRGGVPPGPPIPPNRIRVSGSSIRSCAANVSAAALGPPASFPPRPAALHQAVASSEGRSRKPPLATVKSASNVGADEPGSPASFPQRPAAPRQAAASSEGRGRTPPLATGQIVRLAARPRTALGAQSCLPVIRRKVPTLCEQAARTSALKRIIPAGPSGARKSGVRHVPDPGHAPTIAPLIIVLLFRKQRYSSTL</sequence>
<gene>
    <name evidence="2" type="ORF">NDU88_005285</name>
</gene>
<comment type="caution">
    <text evidence="2">The sequence shown here is derived from an EMBL/GenBank/DDBJ whole genome shotgun (WGS) entry which is preliminary data.</text>
</comment>
<evidence type="ECO:0000256" key="1">
    <source>
        <dbReference type="SAM" id="MobiDB-lite"/>
    </source>
</evidence>
<feature type="region of interest" description="Disordered" evidence="1">
    <location>
        <begin position="89"/>
        <end position="147"/>
    </location>
</feature>
<evidence type="ECO:0000313" key="2">
    <source>
        <dbReference type="EMBL" id="KAJ1188524.1"/>
    </source>
</evidence>
<proteinExistence type="predicted"/>
<accession>A0AAV7UHN5</accession>
<feature type="region of interest" description="Disordered" evidence="1">
    <location>
        <begin position="170"/>
        <end position="240"/>
    </location>
</feature>
<dbReference type="Proteomes" id="UP001066276">
    <property type="component" value="Chromosome 3_1"/>
</dbReference>
<name>A0AAV7UHN5_PLEWA</name>
<dbReference type="EMBL" id="JANPWB010000005">
    <property type="protein sequence ID" value="KAJ1188524.1"/>
    <property type="molecule type" value="Genomic_DNA"/>
</dbReference>
<evidence type="ECO:0000313" key="3">
    <source>
        <dbReference type="Proteomes" id="UP001066276"/>
    </source>
</evidence>
<reference evidence="2" key="1">
    <citation type="journal article" date="2022" name="bioRxiv">
        <title>Sequencing and chromosome-scale assembly of the giantPleurodeles waltlgenome.</title>
        <authorList>
            <person name="Brown T."/>
            <person name="Elewa A."/>
            <person name="Iarovenko S."/>
            <person name="Subramanian E."/>
            <person name="Araus A.J."/>
            <person name="Petzold A."/>
            <person name="Susuki M."/>
            <person name="Suzuki K.-i.T."/>
            <person name="Hayashi T."/>
            <person name="Toyoda A."/>
            <person name="Oliveira C."/>
            <person name="Osipova E."/>
            <person name="Leigh N.D."/>
            <person name="Simon A."/>
            <person name="Yun M.H."/>
        </authorList>
    </citation>
    <scope>NUCLEOTIDE SEQUENCE</scope>
    <source>
        <strain evidence="2">20211129_DDA</strain>
        <tissue evidence="2">Liver</tissue>
    </source>
</reference>
<organism evidence="2 3">
    <name type="scientific">Pleurodeles waltl</name>
    <name type="common">Iberian ribbed newt</name>
    <dbReference type="NCBI Taxonomy" id="8319"/>
    <lineage>
        <taxon>Eukaryota</taxon>
        <taxon>Metazoa</taxon>
        <taxon>Chordata</taxon>
        <taxon>Craniata</taxon>
        <taxon>Vertebrata</taxon>
        <taxon>Euteleostomi</taxon>
        <taxon>Amphibia</taxon>
        <taxon>Batrachia</taxon>
        <taxon>Caudata</taxon>
        <taxon>Salamandroidea</taxon>
        <taxon>Salamandridae</taxon>
        <taxon>Pleurodelinae</taxon>
        <taxon>Pleurodeles</taxon>
    </lineage>
</organism>
<keyword evidence="3" id="KW-1185">Reference proteome</keyword>